<organism evidence="9 10">
    <name type="scientific">Marinomonas ostreistagni</name>
    <dbReference type="NCBI Taxonomy" id="359209"/>
    <lineage>
        <taxon>Bacteria</taxon>
        <taxon>Pseudomonadati</taxon>
        <taxon>Pseudomonadota</taxon>
        <taxon>Gammaproteobacteria</taxon>
        <taxon>Oceanospirillales</taxon>
        <taxon>Oceanospirillaceae</taxon>
        <taxon>Marinomonas</taxon>
    </lineage>
</organism>
<dbReference type="Proteomes" id="UP000598488">
    <property type="component" value="Unassembled WGS sequence"/>
</dbReference>
<evidence type="ECO:0000256" key="4">
    <source>
        <dbReference type="ARBA" id="ARBA00013682"/>
    </source>
</evidence>
<evidence type="ECO:0000313" key="10">
    <source>
        <dbReference type="Proteomes" id="UP000598488"/>
    </source>
</evidence>
<dbReference type="CDD" id="cd02440">
    <property type="entry name" value="AdoMet_MTases"/>
    <property type="match status" value="1"/>
</dbReference>
<evidence type="ECO:0000256" key="1">
    <source>
        <dbReference type="ARBA" id="ARBA00002649"/>
    </source>
</evidence>
<protein>
    <recommendedName>
        <fullName evidence="4 8">Ribosomal RNA small subunit methyltransferase D</fullName>
        <ecNumber evidence="3 8">2.1.1.171</ecNumber>
    </recommendedName>
</protein>
<comment type="caution">
    <text evidence="9">The sequence shown here is derived from an EMBL/GenBank/DDBJ whole genome shotgun (WGS) entry which is preliminary data.</text>
</comment>
<reference evidence="9 10" key="1">
    <citation type="submission" date="2020-12" db="EMBL/GenBank/DDBJ databases">
        <title>Comparative genome analysis of fungal antagonists Marinomonas ostreistagni 398 and M. spartinae 468.</title>
        <authorList>
            <person name="Fields J.L."/>
            <person name="Mavrodi O.V."/>
            <person name="Biber P.D."/>
            <person name="Indest K.J."/>
            <person name="Mavrodi D.V."/>
        </authorList>
    </citation>
    <scope>NUCLEOTIDE SEQUENCE [LARGE SCALE GENOMIC DNA]</scope>
    <source>
        <strain evidence="9 10">USM7</strain>
    </source>
</reference>
<dbReference type="Gene3D" id="3.40.50.150">
    <property type="entry name" value="Vaccinia Virus protein VP39"/>
    <property type="match status" value="1"/>
</dbReference>
<keyword evidence="8" id="KW-0949">S-adenosyl-L-methionine</keyword>
<dbReference type="EMBL" id="JAEMUH010000009">
    <property type="protein sequence ID" value="MBJ7551103.1"/>
    <property type="molecule type" value="Genomic_DNA"/>
</dbReference>
<comment type="catalytic activity">
    <reaction evidence="7 8">
        <text>guanosine(966) in 16S rRNA + S-adenosyl-L-methionine = N(2)-methylguanosine(966) in 16S rRNA + S-adenosyl-L-homocysteine + H(+)</text>
        <dbReference type="Rhea" id="RHEA:23548"/>
        <dbReference type="Rhea" id="RHEA-COMP:10211"/>
        <dbReference type="Rhea" id="RHEA-COMP:10212"/>
        <dbReference type="ChEBI" id="CHEBI:15378"/>
        <dbReference type="ChEBI" id="CHEBI:57856"/>
        <dbReference type="ChEBI" id="CHEBI:59789"/>
        <dbReference type="ChEBI" id="CHEBI:74269"/>
        <dbReference type="ChEBI" id="CHEBI:74481"/>
        <dbReference type="EC" id="2.1.1.171"/>
    </reaction>
</comment>
<evidence type="ECO:0000256" key="6">
    <source>
        <dbReference type="ARBA" id="ARBA00022679"/>
    </source>
</evidence>
<evidence type="ECO:0000256" key="3">
    <source>
        <dbReference type="ARBA" id="ARBA00012141"/>
    </source>
</evidence>
<dbReference type="PIRSF" id="PIRSF004553">
    <property type="entry name" value="CHP00095"/>
    <property type="match status" value="1"/>
</dbReference>
<dbReference type="PANTHER" id="PTHR43542">
    <property type="entry name" value="METHYLTRANSFERASE"/>
    <property type="match status" value="1"/>
</dbReference>
<name>A0ABS0ZCH1_9GAMM</name>
<gene>
    <name evidence="9" type="primary">rsmD</name>
    <name evidence="9" type="ORF">JHD44_10455</name>
</gene>
<dbReference type="RefSeq" id="WP_199462701.1">
    <property type="nucleotide sequence ID" value="NZ_JAEMUH010000009.1"/>
</dbReference>
<dbReference type="InterPro" id="IPR002052">
    <property type="entry name" value="DNA_methylase_N6_adenine_CS"/>
</dbReference>
<evidence type="ECO:0000313" key="9">
    <source>
        <dbReference type="EMBL" id="MBJ7551103.1"/>
    </source>
</evidence>
<dbReference type="Pfam" id="PF03602">
    <property type="entry name" value="Cons_hypoth95"/>
    <property type="match status" value="1"/>
</dbReference>
<dbReference type="InterPro" id="IPR029063">
    <property type="entry name" value="SAM-dependent_MTases_sf"/>
</dbReference>
<keyword evidence="10" id="KW-1185">Reference proteome</keyword>
<dbReference type="GO" id="GO:0052913">
    <property type="term" value="F:16S rRNA (guanine(966)-N(2))-methyltransferase activity"/>
    <property type="evidence" value="ECO:0007669"/>
    <property type="project" value="UniProtKB-EC"/>
</dbReference>
<evidence type="ECO:0000256" key="2">
    <source>
        <dbReference type="ARBA" id="ARBA00005269"/>
    </source>
</evidence>
<evidence type="ECO:0000256" key="8">
    <source>
        <dbReference type="PIRNR" id="PIRNR004553"/>
    </source>
</evidence>
<evidence type="ECO:0000256" key="7">
    <source>
        <dbReference type="ARBA" id="ARBA00048326"/>
    </source>
</evidence>
<evidence type="ECO:0000256" key="5">
    <source>
        <dbReference type="ARBA" id="ARBA00022603"/>
    </source>
</evidence>
<keyword evidence="6 8" id="KW-0808">Transferase</keyword>
<dbReference type="PROSITE" id="PS00092">
    <property type="entry name" value="N6_MTASE"/>
    <property type="match status" value="1"/>
</dbReference>
<dbReference type="InterPro" id="IPR004398">
    <property type="entry name" value="RNA_MeTrfase_RsmD"/>
</dbReference>
<dbReference type="PANTHER" id="PTHR43542:SF1">
    <property type="entry name" value="METHYLTRANSFERASE"/>
    <property type="match status" value="1"/>
</dbReference>
<comment type="similarity">
    <text evidence="2 8">Belongs to the methyltransferase superfamily. RsmD family.</text>
</comment>
<accession>A0ABS0ZCH1</accession>
<keyword evidence="5 8" id="KW-0489">Methyltransferase</keyword>
<dbReference type="SUPFAM" id="SSF53335">
    <property type="entry name" value="S-adenosyl-L-methionine-dependent methyltransferases"/>
    <property type="match status" value="1"/>
</dbReference>
<dbReference type="NCBIfam" id="TIGR00095">
    <property type="entry name" value="16S rRNA (guanine(966)-N(2))-methyltransferase RsmD"/>
    <property type="match status" value="1"/>
</dbReference>
<sequence>MKKPSSHARPKPATKGGASKLRIIGGEWRSRQLPILELEGLRPTTDRVRETVFNWLNFEVPGAKCLDLFSGSGALGLEALSRGAKECTFVELNKAVARQIQTNLSTLNAHNGHVLNMDALSFLQTEKTPYDIIFLDPPFRKGLLEQILPKLEGNWLSDKAYIYIERESENPLTELPEHWQLKKEKRAGQLTFALYQVLV</sequence>
<proteinExistence type="inferred from homology"/>
<comment type="function">
    <text evidence="1 8">Specifically methylates the guanine in position 966 of 16S rRNA in the assembled 30S particle.</text>
</comment>
<dbReference type="EC" id="2.1.1.171" evidence="3 8"/>
<keyword evidence="8" id="KW-0698">rRNA processing</keyword>